<keyword evidence="1" id="KW-0479">Metal-binding</keyword>
<keyword evidence="1" id="KW-0863">Zinc-finger</keyword>
<keyword evidence="7" id="KW-1185">Reference proteome</keyword>
<dbReference type="Proteomes" id="UP001231189">
    <property type="component" value="Unassembled WGS sequence"/>
</dbReference>
<dbReference type="InterPro" id="IPR001584">
    <property type="entry name" value="Integrase_cat-core"/>
</dbReference>
<comment type="caution">
    <text evidence="6">The sequence shown here is derived from an EMBL/GenBank/DDBJ whole genome shotgun (WGS) entry which is preliminary data.</text>
</comment>
<accession>A0AAD8QY47</accession>
<dbReference type="InterPro" id="IPR039537">
    <property type="entry name" value="Retrotran_Ty1/copia-like"/>
</dbReference>
<evidence type="ECO:0000313" key="7">
    <source>
        <dbReference type="Proteomes" id="UP001231189"/>
    </source>
</evidence>
<evidence type="ECO:0000259" key="4">
    <source>
        <dbReference type="PROSITE" id="PS50158"/>
    </source>
</evidence>
<feature type="compositionally biased region" description="Polar residues" evidence="3">
    <location>
        <begin position="805"/>
        <end position="830"/>
    </location>
</feature>
<dbReference type="InterPro" id="IPR057670">
    <property type="entry name" value="SH3_retrovirus"/>
</dbReference>
<evidence type="ECO:0000256" key="3">
    <source>
        <dbReference type="SAM" id="MobiDB-lite"/>
    </source>
</evidence>
<protein>
    <recommendedName>
        <fullName evidence="8">Gag-pol polyprotein</fullName>
    </recommendedName>
</protein>
<dbReference type="PROSITE" id="PS50994">
    <property type="entry name" value="INTEGRASE"/>
    <property type="match status" value="1"/>
</dbReference>
<dbReference type="EMBL" id="JAUUTY010000007">
    <property type="protein sequence ID" value="KAK1610044.1"/>
    <property type="molecule type" value="Genomic_DNA"/>
</dbReference>
<dbReference type="PROSITE" id="PS50158">
    <property type="entry name" value="ZF_CCHC"/>
    <property type="match status" value="1"/>
</dbReference>
<dbReference type="GO" id="GO:0003676">
    <property type="term" value="F:nucleic acid binding"/>
    <property type="evidence" value="ECO:0007669"/>
    <property type="project" value="InterPro"/>
</dbReference>
<keyword evidence="1" id="KW-0862">Zinc</keyword>
<evidence type="ECO:0000259" key="5">
    <source>
        <dbReference type="PROSITE" id="PS50994"/>
    </source>
</evidence>
<dbReference type="SUPFAM" id="SSF57756">
    <property type="entry name" value="Retrovirus zinc finger-like domains"/>
    <property type="match status" value="1"/>
</dbReference>
<proteinExistence type="predicted"/>
<reference evidence="6" key="1">
    <citation type="submission" date="2023-07" db="EMBL/GenBank/DDBJ databases">
        <title>A chromosome-level genome assembly of Lolium multiflorum.</title>
        <authorList>
            <person name="Chen Y."/>
            <person name="Copetti D."/>
            <person name="Kolliker R."/>
            <person name="Studer B."/>
        </authorList>
    </citation>
    <scope>NUCLEOTIDE SEQUENCE</scope>
    <source>
        <strain evidence="6">02402/16</strain>
        <tissue evidence="6">Leaf</tissue>
    </source>
</reference>
<dbReference type="Pfam" id="PF25597">
    <property type="entry name" value="SH3_retrovirus"/>
    <property type="match status" value="1"/>
</dbReference>
<feature type="compositionally biased region" description="Basic and acidic residues" evidence="3">
    <location>
        <begin position="831"/>
        <end position="850"/>
    </location>
</feature>
<feature type="compositionally biased region" description="Basic and acidic residues" evidence="3">
    <location>
        <begin position="582"/>
        <end position="593"/>
    </location>
</feature>
<dbReference type="GO" id="GO:0008270">
    <property type="term" value="F:zinc ion binding"/>
    <property type="evidence" value="ECO:0007669"/>
    <property type="project" value="UniProtKB-KW"/>
</dbReference>
<dbReference type="PANTHER" id="PTHR42648:SF21">
    <property type="entry name" value="CYSTEINE-RICH RLK (RECEPTOR-LIKE PROTEIN KINASE) 8"/>
    <property type="match status" value="1"/>
</dbReference>
<dbReference type="SUPFAM" id="SSF53098">
    <property type="entry name" value="Ribonuclease H-like"/>
    <property type="match status" value="1"/>
</dbReference>
<dbReference type="AlphaFoldDB" id="A0AAD8QY47"/>
<feature type="domain" description="CCHC-type" evidence="4">
    <location>
        <begin position="163"/>
        <end position="177"/>
    </location>
</feature>
<dbReference type="InterPro" id="IPR012337">
    <property type="entry name" value="RNaseH-like_sf"/>
</dbReference>
<dbReference type="InterPro" id="IPR001878">
    <property type="entry name" value="Znf_CCHC"/>
</dbReference>
<feature type="compositionally biased region" description="Basic and acidic residues" evidence="3">
    <location>
        <begin position="790"/>
        <end position="804"/>
    </location>
</feature>
<gene>
    <name evidence="6" type="ORF">QYE76_033717</name>
</gene>
<evidence type="ECO:0000313" key="6">
    <source>
        <dbReference type="EMBL" id="KAK1610044.1"/>
    </source>
</evidence>
<evidence type="ECO:0000256" key="1">
    <source>
        <dbReference type="PROSITE-ProRule" id="PRU00047"/>
    </source>
</evidence>
<keyword evidence="2" id="KW-0175">Coiled coil</keyword>
<dbReference type="InterPro" id="IPR036397">
    <property type="entry name" value="RNaseH_sf"/>
</dbReference>
<dbReference type="GO" id="GO:0015074">
    <property type="term" value="P:DNA integration"/>
    <property type="evidence" value="ECO:0007669"/>
    <property type="project" value="InterPro"/>
</dbReference>
<sequence>MFMIREGESLADAYGRLGALRVKVKGLGCEKYNDGFEMNEEFIKSKVIAMIAVKQTDTNLALNLQILTKQDDLNADDLVSYVAANDNMAKTGERLMAMNRADESSHNLALKARADQEREEAYEIEEYEEITSTSDIATYFAFFAKKYKSKLPMSINENKKRTCYNCDEDSHFANECPYEKRVDKPKFVKGVKPRLKPNPINERYKKNKGRAFVGADYISDEEEEDEEKEAGVAGLAFSKPGSLFTYDYSKDYSTESSTSDDIGSSFMARTTHDDDSDESPFSTTVGSCLMARETKVMESPPSLSSVLDDETENQEEMAMLKELYKVRCTLRGEALVKFDYLMDSLKERDESIEELDYHLNEEKRRFNLLRQELKTERCISQGLKQQIETFELDKVKELETIERDRLLAQELDASKKELEVAHVSLTRDLDHLEKSNKLVKDELKKLGENHDLLQETYKRDIGSMNDPIIDKNVASSSTPFTSEHAKLVEEHVRLQEELSLHVETNTYLESLVTKYGLNYHPNESACEQATILEENVRLKKELAKFTTAKNKMGLDDLLSKKRSNNQKHGLGYAPKPYKKNNYKKEKPAQEKNKKIKAIRTDNGTEFKNYTMQEFVDDEGIKHEFSAPYTPQQNGFVERKNQTIIEMARTMLSEFNSPHNFWGEAISTAVHYSNRLFLHPLHNKTPYELLTGNKPNVMYIHVFGCKCLVKNNKGKLGKFETRTIEGTFVGYAENSHAYRYDNKSTRDIEVSCDVVFLEDNGSQVEQVVPCAAGDDDPSKAIKLMGIGHIRPTEVHADDQSNEREVLSSSQVEPSSTQAEASRATQETSSTQDESHTEQQEESPHPTEKDHDDDQETSSTHVEAQVVPHDRVLERDEFIDHEGTIRKIKAASRASDLKVDQVLGSISRGVVHEALVDPDWLIAMQEELECFTRNEVWSLVERPKDHHINIIGTKWVFKNKQDENGIVIRNKARNPTKEIFSELDEINAQGLIFPRSFQKTGGDTKWGHEAPTQQGGAAWPLAARP</sequence>
<dbReference type="InterPro" id="IPR036875">
    <property type="entry name" value="Znf_CCHC_sf"/>
</dbReference>
<dbReference type="PANTHER" id="PTHR42648">
    <property type="entry name" value="TRANSPOSASE, PUTATIVE-RELATED"/>
    <property type="match status" value="1"/>
</dbReference>
<feature type="coiled-coil region" evidence="2">
    <location>
        <begin position="415"/>
        <end position="456"/>
    </location>
</feature>
<name>A0AAD8QY47_LOLMU</name>
<evidence type="ECO:0008006" key="8">
    <source>
        <dbReference type="Google" id="ProtNLM"/>
    </source>
</evidence>
<feature type="region of interest" description="Disordered" evidence="3">
    <location>
        <begin position="563"/>
        <end position="593"/>
    </location>
</feature>
<dbReference type="Gene3D" id="3.30.420.10">
    <property type="entry name" value="Ribonuclease H-like superfamily/Ribonuclease H"/>
    <property type="match status" value="1"/>
</dbReference>
<feature type="domain" description="Integrase catalytic" evidence="5">
    <location>
        <begin position="596"/>
        <end position="693"/>
    </location>
</feature>
<organism evidence="6 7">
    <name type="scientific">Lolium multiflorum</name>
    <name type="common">Italian ryegrass</name>
    <name type="synonym">Lolium perenne subsp. multiflorum</name>
    <dbReference type="NCBI Taxonomy" id="4521"/>
    <lineage>
        <taxon>Eukaryota</taxon>
        <taxon>Viridiplantae</taxon>
        <taxon>Streptophyta</taxon>
        <taxon>Embryophyta</taxon>
        <taxon>Tracheophyta</taxon>
        <taxon>Spermatophyta</taxon>
        <taxon>Magnoliopsida</taxon>
        <taxon>Liliopsida</taxon>
        <taxon>Poales</taxon>
        <taxon>Poaceae</taxon>
        <taxon>BOP clade</taxon>
        <taxon>Pooideae</taxon>
        <taxon>Poodae</taxon>
        <taxon>Poeae</taxon>
        <taxon>Poeae Chloroplast Group 2 (Poeae type)</taxon>
        <taxon>Loliodinae</taxon>
        <taxon>Loliinae</taxon>
        <taxon>Lolium</taxon>
    </lineage>
</organism>
<feature type="region of interest" description="Disordered" evidence="3">
    <location>
        <begin position="1000"/>
        <end position="1023"/>
    </location>
</feature>
<feature type="region of interest" description="Disordered" evidence="3">
    <location>
        <begin position="790"/>
        <end position="869"/>
    </location>
</feature>
<evidence type="ECO:0000256" key="2">
    <source>
        <dbReference type="SAM" id="Coils"/>
    </source>
</evidence>